<gene>
    <name evidence="2" type="ORF">CMEL01_07912</name>
</gene>
<proteinExistence type="predicted"/>
<dbReference type="AlphaFoldDB" id="A0AAI9U6W4"/>
<dbReference type="Proteomes" id="UP001239795">
    <property type="component" value="Unassembled WGS sequence"/>
</dbReference>
<evidence type="ECO:0000256" key="1">
    <source>
        <dbReference type="SAM" id="MobiDB-lite"/>
    </source>
</evidence>
<dbReference type="EMBL" id="MLGG01000057">
    <property type="protein sequence ID" value="KAK1450576.1"/>
    <property type="molecule type" value="Genomic_DNA"/>
</dbReference>
<name>A0AAI9U6W4_9PEZI</name>
<comment type="caution">
    <text evidence="2">The sequence shown here is derived from an EMBL/GenBank/DDBJ whole genome shotgun (WGS) entry which is preliminary data.</text>
</comment>
<sequence>MCGEGQHDMWAEKECLRVRDTELKDPPVRYGDTFTGSNGKTRVACSSSLQLAPHRPGEPANTLKNAIQDARHDRDTQLRNTSRVWKSKQTQSQLKLPQEKELQRQNNPRHTHGDKTVAITSSFSTPLQPDRATLRITTSYNGRLPFRPLLSRPCRCVAVPLHDPCRVHRHSPPPPAALKAPSLAHHAPKPPPPRPAFAADSILDSYDIRWESGKGPNPIDTTKPPKSNQKGQRGHPICNWS</sequence>
<accession>A0AAI9U6W4</accession>
<reference evidence="2 3" key="1">
    <citation type="submission" date="2016-10" db="EMBL/GenBank/DDBJ databases">
        <title>The genome sequence of Colletotrichum fioriniae PJ7.</title>
        <authorList>
            <person name="Baroncelli R."/>
        </authorList>
    </citation>
    <scope>NUCLEOTIDE SEQUENCE [LARGE SCALE GENOMIC DNA]</scope>
    <source>
        <strain evidence="2">Col 31</strain>
    </source>
</reference>
<feature type="compositionally biased region" description="Polar residues" evidence="1">
    <location>
        <begin position="78"/>
        <end position="95"/>
    </location>
</feature>
<feature type="region of interest" description="Disordered" evidence="1">
    <location>
        <begin position="172"/>
        <end position="241"/>
    </location>
</feature>
<organism evidence="2 3">
    <name type="scientific">Colletotrichum melonis</name>
    <dbReference type="NCBI Taxonomy" id="1209925"/>
    <lineage>
        <taxon>Eukaryota</taxon>
        <taxon>Fungi</taxon>
        <taxon>Dikarya</taxon>
        <taxon>Ascomycota</taxon>
        <taxon>Pezizomycotina</taxon>
        <taxon>Sordariomycetes</taxon>
        <taxon>Hypocreomycetidae</taxon>
        <taxon>Glomerellales</taxon>
        <taxon>Glomerellaceae</taxon>
        <taxon>Colletotrichum</taxon>
        <taxon>Colletotrichum acutatum species complex</taxon>
    </lineage>
</organism>
<evidence type="ECO:0000313" key="2">
    <source>
        <dbReference type="EMBL" id="KAK1450576.1"/>
    </source>
</evidence>
<feature type="region of interest" description="Disordered" evidence="1">
    <location>
        <begin position="69"/>
        <end position="126"/>
    </location>
</feature>
<evidence type="ECO:0000313" key="3">
    <source>
        <dbReference type="Proteomes" id="UP001239795"/>
    </source>
</evidence>
<protein>
    <submittedName>
        <fullName evidence="2">Uncharacterized protein</fullName>
    </submittedName>
</protein>
<keyword evidence="3" id="KW-1185">Reference proteome</keyword>